<reference evidence="1 2" key="1">
    <citation type="submission" date="2024-06" db="EMBL/GenBank/DDBJ databases">
        <title>Genomic Encyclopedia of Type Strains, Phase IV (KMG-IV): sequencing the most valuable type-strain genomes for metagenomic binning, comparative biology and taxonomic classification.</title>
        <authorList>
            <person name="Goeker M."/>
        </authorList>
    </citation>
    <scope>NUCLEOTIDE SEQUENCE [LARGE SCALE GENOMIC DNA]</scope>
    <source>
        <strain evidence="1 2">D-501</strain>
    </source>
</reference>
<keyword evidence="2" id="KW-1185">Reference proteome</keyword>
<dbReference type="SUPFAM" id="SSF53474">
    <property type="entry name" value="alpha/beta-Hydrolases"/>
    <property type="match status" value="1"/>
</dbReference>
<organism evidence="1 2">
    <name type="scientific">Sphaerotilus sulfidivorans</name>
    <dbReference type="NCBI Taxonomy" id="639200"/>
    <lineage>
        <taxon>Bacteria</taxon>
        <taxon>Pseudomonadati</taxon>
        <taxon>Pseudomonadota</taxon>
        <taxon>Betaproteobacteria</taxon>
        <taxon>Burkholderiales</taxon>
        <taxon>Sphaerotilaceae</taxon>
        <taxon>Sphaerotilus</taxon>
    </lineage>
</organism>
<dbReference type="EMBL" id="JBEPLS010000002">
    <property type="protein sequence ID" value="MET3603044.1"/>
    <property type="molecule type" value="Genomic_DNA"/>
</dbReference>
<dbReference type="InterPro" id="IPR010662">
    <property type="entry name" value="RBBP9/YdeN"/>
</dbReference>
<evidence type="ECO:0000313" key="2">
    <source>
        <dbReference type="Proteomes" id="UP001549111"/>
    </source>
</evidence>
<protein>
    <submittedName>
        <fullName evidence="1">Alpha/beta hydrolase family esterase</fullName>
    </submittedName>
</protein>
<gene>
    <name evidence="1" type="ORF">ABIC99_000828</name>
</gene>
<dbReference type="Proteomes" id="UP001549111">
    <property type="component" value="Unassembled WGS sequence"/>
</dbReference>
<accession>A0ABV2IJS5</accession>
<proteinExistence type="predicted"/>
<dbReference type="InterPro" id="IPR029058">
    <property type="entry name" value="AB_hydrolase_fold"/>
</dbReference>
<name>A0ABV2IJS5_9BURK</name>
<dbReference type="Pfam" id="PF06821">
    <property type="entry name" value="Ser_hydrolase"/>
    <property type="match status" value="1"/>
</dbReference>
<comment type="caution">
    <text evidence="1">The sequence shown here is derived from an EMBL/GenBank/DDBJ whole genome shotgun (WGS) entry which is preliminary data.</text>
</comment>
<sequence>MDMTSSNFDPPVHLPADLPADLRVLLLPGWQDSGPGHWQAHWATRPGFARVEQDDWLWPRRGDWMAQLDAALLADTRPALLVAHSLGCQLVAAWADHSRHVARVRGALLVAPPDTERADMPPQLHNWRPMRRPRLPFAAIAVVSSDDPYCSPERAAGLCADWGAERIDAGPRGHLNADSGLGDWPEGLALLQRLIQAA</sequence>
<dbReference type="Gene3D" id="3.40.50.1820">
    <property type="entry name" value="alpha/beta hydrolase"/>
    <property type="match status" value="1"/>
</dbReference>
<dbReference type="GO" id="GO:0016787">
    <property type="term" value="F:hydrolase activity"/>
    <property type="evidence" value="ECO:0007669"/>
    <property type="project" value="UniProtKB-KW"/>
</dbReference>
<evidence type="ECO:0000313" key="1">
    <source>
        <dbReference type="EMBL" id="MET3603044.1"/>
    </source>
</evidence>
<keyword evidence="1" id="KW-0378">Hydrolase</keyword>